<accession>A0A7V8JN25</accession>
<organism evidence="3 4">
    <name type="scientific">Stenotrophomonas maltophilia</name>
    <name type="common">Pseudomonas maltophilia</name>
    <name type="synonym">Xanthomonas maltophilia</name>
    <dbReference type="NCBI Taxonomy" id="40324"/>
    <lineage>
        <taxon>Bacteria</taxon>
        <taxon>Pseudomonadati</taxon>
        <taxon>Pseudomonadota</taxon>
        <taxon>Gammaproteobacteria</taxon>
        <taxon>Lysobacterales</taxon>
        <taxon>Lysobacteraceae</taxon>
        <taxon>Stenotrophomonas</taxon>
        <taxon>Stenotrophomonas maltophilia group</taxon>
    </lineage>
</organism>
<evidence type="ECO:0000313" key="3">
    <source>
        <dbReference type="EMBL" id="KAF1017024.1"/>
    </source>
</evidence>
<evidence type="ECO:0000313" key="4">
    <source>
        <dbReference type="Proteomes" id="UP000487117"/>
    </source>
</evidence>
<dbReference type="EMBL" id="WNDS01000001">
    <property type="protein sequence ID" value="KAF1017024.1"/>
    <property type="molecule type" value="Genomic_DNA"/>
</dbReference>
<sequence>MDVRITAAVLLALLLPAQAMAQRVYKCAEKEGTVYQSTPCASRPEQKS</sequence>
<feature type="signal peptide" evidence="1">
    <location>
        <begin position="1"/>
        <end position="21"/>
    </location>
</feature>
<dbReference type="AlphaFoldDB" id="A0A7V8JN25"/>
<dbReference type="Proteomes" id="UP000487117">
    <property type="component" value="Unassembled WGS sequence"/>
</dbReference>
<evidence type="ECO:0000259" key="2">
    <source>
        <dbReference type="Pfam" id="PF13511"/>
    </source>
</evidence>
<gene>
    <name evidence="3" type="ORF">GAK31_00283</name>
</gene>
<protein>
    <recommendedName>
        <fullName evidence="2">DUF4124 domain-containing protein</fullName>
    </recommendedName>
</protein>
<name>A0A7V8JN25_STEMA</name>
<feature type="chain" id="PRO_5031009090" description="DUF4124 domain-containing protein" evidence="1">
    <location>
        <begin position="22"/>
        <end position="48"/>
    </location>
</feature>
<comment type="caution">
    <text evidence="3">The sequence shown here is derived from an EMBL/GenBank/DDBJ whole genome shotgun (WGS) entry which is preliminary data.</text>
</comment>
<keyword evidence="1" id="KW-0732">Signal</keyword>
<proteinExistence type="predicted"/>
<dbReference type="InterPro" id="IPR025392">
    <property type="entry name" value="DUF4124"/>
</dbReference>
<dbReference type="Pfam" id="PF13511">
    <property type="entry name" value="DUF4124"/>
    <property type="match status" value="1"/>
</dbReference>
<reference evidence="4" key="1">
    <citation type="journal article" date="2020" name="MBio">
        <title>Horizontal gene transfer to a defensive symbiont with a reduced genome amongst a multipartite beetle microbiome.</title>
        <authorList>
            <person name="Waterworth S.C."/>
            <person name="Florez L.V."/>
            <person name="Rees E.R."/>
            <person name="Hertweck C."/>
            <person name="Kaltenpoth M."/>
            <person name="Kwan J.C."/>
        </authorList>
    </citation>
    <scope>NUCLEOTIDE SEQUENCE [LARGE SCALE GENOMIC DNA]</scope>
</reference>
<feature type="domain" description="DUF4124" evidence="2">
    <location>
        <begin position="11"/>
        <end position="43"/>
    </location>
</feature>
<evidence type="ECO:0000256" key="1">
    <source>
        <dbReference type="SAM" id="SignalP"/>
    </source>
</evidence>